<proteinExistence type="predicted"/>
<dbReference type="EMBL" id="BARS01002088">
    <property type="protein sequence ID" value="GAF80953.1"/>
    <property type="molecule type" value="Genomic_DNA"/>
</dbReference>
<evidence type="ECO:0000313" key="2">
    <source>
        <dbReference type="EMBL" id="GAF80953.1"/>
    </source>
</evidence>
<protein>
    <submittedName>
        <fullName evidence="2">Uncharacterized protein</fullName>
    </submittedName>
</protein>
<organism evidence="2">
    <name type="scientific">marine sediment metagenome</name>
    <dbReference type="NCBI Taxonomy" id="412755"/>
    <lineage>
        <taxon>unclassified sequences</taxon>
        <taxon>metagenomes</taxon>
        <taxon>ecological metagenomes</taxon>
    </lineage>
</organism>
<keyword evidence="1" id="KW-1133">Transmembrane helix</keyword>
<keyword evidence="1" id="KW-0472">Membrane</keyword>
<sequence length="202" mass="21274">MAIRFQCASCSQPIEVDDEWASKTVACPYCHKTVTAPAESTLGDVAQIPTALPLDTGPADAVAAPPPPHPLASRDVSGNRIAVAALVLACGTVALLGAANLILAPHHEELNRLMESNSPDRTIGERMELQAEYFQEMGGVPGWMLAASVCLITAAMAWLASIVCAVIGMRRVRRRRLAVFALVIAALVPIFFCCGGLSGVNP</sequence>
<keyword evidence="1" id="KW-0812">Transmembrane</keyword>
<evidence type="ECO:0000256" key="1">
    <source>
        <dbReference type="SAM" id="Phobius"/>
    </source>
</evidence>
<reference evidence="2" key="1">
    <citation type="journal article" date="2014" name="Front. Microbiol.">
        <title>High frequency of phylogenetically diverse reductive dehalogenase-homologous genes in deep subseafloor sedimentary metagenomes.</title>
        <authorList>
            <person name="Kawai M."/>
            <person name="Futagami T."/>
            <person name="Toyoda A."/>
            <person name="Takaki Y."/>
            <person name="Nishi S."/>
            <person name="Hori S."/>
            <person name="Arai W."/>
            <person name="Tsubouchi T."/>
            <person name="Morono Y."/>
            <person name="Uchiyama I."/>
            <person name="Ito T."/>
            <person name="Fujiyama A."/>
            <person name="Inagaki F."/>
            <person name="Takami H."/>
        </authorList>
    </citation>
    <scope>NUCLEOTIDE SEQUENCE</scope>
    <source>
        <strain evidence="2">Expedition CK06-06</strain>
    </source>
</reference>
<name>X0SIT7_9ZZZZ</name>
<feature type="transmembrane region" description="Helical" evidence="1">
    <location>
        <begin position="143"/>
        <end position="167"/>
    </location>
</feature>
<feature type="transmembrane region" description="Helical" evidence="1">
    <location>
        <begin position="81"/>
        <end position="104"/>
    </location>
</feature>
<gene>
    <name evidence="2" type="ORF">S01H1_03897</name>
</gene>
<dbReference type="AlphaFoldDB" id="X0SIT7"/>
<feature type="transmembrane region" description="Helical" evidence="1">
    <location>
        <begin position="179"/>
        <end position="200"/>
    </location>
</feature>
<comment type="caution">
    <text evidence="2">The sequence shown here is derived from an EMBL/GenBank/DDBJ whole genome shotgun (WGS) entry which is preliminary data.</text>
</comment>
<accession>X0SIT7</accession>